<reference evidence="1 2" key="1">
    <citation type="submission" date="2017-08" db="EMBL/GenBank/DDBJ databases">
        <title>The whole genome shortgun sequences of strain Leeuwenhoekiella nanhaiensis G18 from the South China Sea.</title>
        <authorList>
            <person name="Liu Q."/>
        </authorList>
    </citation>
    <scope>NUCLEOTIDE SEQUENCE [LARGE SCALE GENOMIC DNA]</scope>
    <source>
        <strain evidence="1 2">G18</strain>
    </source>
</reference>
<keyword evidence="2" id="KW-1185">Reference proteome</keyword>
<proteinExistence type="predicted"/>
<accession>A0A2G1VV11</accession>
<comment type="caution">
    <text evidence="1">The sequence shown here is derived from an EMBL/GenBank/DDBJ whole genome shotgun (WGS) entry which is preliminary data.</text>
</comment>
<gene>
    <name evidence="1" type="ORF">CJ305_06590</name>
</gene>
<evidence type="ECO:0000313" key="1">
    <source>
        <dbReference type="EMBL" id="PHQ30618.1"/>
    </source>
</evidence>
<dbReference type="Proteomes" id="UP000229433">
    <property type="component" value="Unassembled WGS sequence"/>
</dbReference>
<dbReference type="EMBL" id="NQXA01000002">
    <property type="protein sequence ID" value="PHQ30618.1"/>
    <property type="molecule type" value="Genomic_DNA"/>
</dbReference>
<dbReference type="AlphaFoldDB" id="A0A2G1VV11"/>
<name>A0A2G1VV11_9FLAO</name>
<organism evidence="1 2">
    <name type="scientific">Leeuwenhoekiella nanhaiensis</name>
    <dbReference type="NCBI Taxonomy" id="1655491"/>
    <lineage>
        <taxon>Bacteria</taxon>
        <taxon>Pseudomonadati</taxon>
        <taxon>Bacteroidota</taxon>
        <taxon>Flavobacteriia</taxon>
        <taxon>Flavobacteriales</taxon>
        <taxon>Flavobacteriaceae</taxon>
        <taxon>Leeuwenhoekiella</taxon>
    </lineage>
</organism>
<evidence type="ECO:0000313" key="2">
    <source>
        <dbReference type="Proteomes" id="UP000229433"/>
    </source>
</evidence>
<sequence length="78" mass="8793">MGKVNLLRTALYSYNRIYLLICIANLGRVKDGSQAGQLPGKGIAKPRIEYEECMKTGFEKQKIKISLTMNSAFFLIVH</sequence>
<protein>
    <submittedName>
        <fullName evidence="1">Uncharacterized protein</fullName>
    </submittedName>
</protein>